<feature type="domain" description="DUF7029" evidence="2">
    <location>
        <begin position="7"/>
        <end position="104"/>
    </location>
</feature>
<protein>
    <recommendedName>
        <fullName evidence="2">DUF7029 domain-containing protein</fullName>
    </recommendedName>
</protein>
<gene>
    <name evidence="3" type="ORF">DFH07DRAFT_956300</name>
</gene>
<dbReference type="InterPro" id="IPR054293">
    <property type="entry name" value="DUF7029"/>
</dbReference>
<keyword evidence="1" id="KW-0812">Transmembrane</keyword>
<evidence type="ECO:0000313" key="3">
    <source>
        <dbReference type="EMBL" id="KAJ7764028.1"/>
    </source>
</evidence>
<feature type="transmembrane region" description="Helical" evidence="1">
    <location>
        <begin position="529"/>
        <end position="554"/>
    </location>
</feature>
<dbReference type="AlphaFoldDB" id="A0AAD7JJD5"/>
<dbReference type="Pfam" id="PF22974">
    <property type="entry name" value="DUF7029"/>
    <property type="match status" value="1"/>
</dbReference>
<organism evidence="3 4">
    <name type="scientific">Mycena maculata</name>
    <dbReference type="NCBI Taxonomy" id="230809"/>
    <lineage>
        <taxon>Eukaryota</taxon>
        <taxon>Fungi</taxon>
        <taxon>Dikarya</taxon>
        <taxon>Basidiomycota</taxon>
        <taxon>Agaricomycotina</taxon>
        <taxon>Agaricomycetes</taxon>
        <taxon>Agaricomycetidae</taxon>
        <taxon>Agaricales</taxon>
        <taxon>Marasmiineae</taxon>
        <taxon>Mycenaceae</taxon>
        <taxon>Mycena</taxon>
    </lineage>
</organism>
<sequence>MPRPTPQVMVLEDIESLVKTVVCQSSDVDESIVGIVFDSADAYTATLVTWSSLFQFMLVTLHPGCNPREQRGTWLVSSVSGDDFNSAILLQVQSIPLREMGSSFRVYHMPDSVSSGWRSQDAPRLQRRDGHVFPINKTFDFDPRQQLFPIYSSLIDGSITDIFPDPAGLQVFCVGCVSALDFTVGVELDVNIDLNVTAAWVNVTINDFQHDINLEISMNDSHTFSTFFDVLLVAIPDIGASFSDVATIGSELGGPMIYQNPRYACVIIADLEISGAINFTVTASASIPVGATATFNATNIDQLSASGWDGASFDVHPFRLNSGSFEVTAGISLSPFLEATIAFGNSSGSSVRLYLNTPHISGTASFETSVNRECQLLGPNNFESFADALTFGAGLNVSLEGNSSGKDFLDRDQIFLTKGFPFGDLPTMSDPLCMVVDDNAANTASESAGIRGLLPAATGTLLAASAAVPTFNIPGIESYYSAHGALPTNVNYTQMLLATAVPSDIQTAAAPFVLSALAIVSVSTHHSKVGAIVGGVIGGIAVVVIITLCLWHFYFHRRETAEEQDVAAWNAGLPKTCWHARRQHREVSLDLEEMTPAAPTEAAMEELSHPDTSQPSYFPTTSDPVPIGLAQKLRTLKEEFNQFRQNTEGSSTAISEITSVTHGYGGADALVHTNSGLRLTAGQRVVDELPPTYMED</sequence>
<comment type="caution">
    <text evidence="3">The sequence shown here is derived from an EMBL/GenBank/DDBJ whole genome shotgun (WGS) entry which is preliminary data.</text>
</comment>
<evidence type="ECO:0000313" key="4">
    <source>
        <dbReference type="Proteomes" id="UP001215280"/>
    </source>
</evidence>
<evidence type="ECO:0000256" key="1">
    <source>
        <dbReference type="SAM" id="Phobius"/>
    </source>
</evidence>
<dbReference type="EMBL" id="JARJLG010000039">
    <property type="protein sequence ID" value="KAJ7764028.1"/>
    <property type="molecule type" value="Genomic_DNA"/>
</dbReference>
<name>A0AAD7JJD5_9AGAR</name>
<accession>A0AAD7JJD5</accession>
<keyword evidence="4" id="KW-1185">Reference proteome</keyword>
<proteinExistence type="predicted"/>
<keyword evidence="1" id="KW-0472">Membrane</keyword>
<keyword evidence="1" id="KW-1133">Transmembrane helix</keyword>
<evidence type="ECO:0000259" key="2">
    <source>
        <dbReference type="Pfam" id="PF22974"/>
    </source>
</evidence>
<reference evidence="3" key="1">
    <citation type="submission" date="2023-03" db="EMBL/GenBank/DDBJ databases">
        <title>Massive genome expansion in bonnet fungi (Mycena s.s.) driven by repeated elements and novel gene families across ecological guilds.</title>
        <authorList>
            <consortium name="Lawrence Berkeley National Laboratory"/>
            <person name="Harder C.B."/>
            <person name="Miyauchi S."/>
            <person name="Viragh M."/>
            <person name="Kuo A."/>
            <person name="Thoen E."/>
            <person name="Andreopoulos B."/>
            <person name="Lu D."/>
            <person name="Skrede I."/>
            <person name="Drula E."/>
            <person name="Henrissat B."/>
            <person name="Morin E."/>
            <person name="Kohler A."/>
            <person name="Barry K."/>
            <person name="LaButti K."/>
            <person name="Morin E."/>
            <person name="Salamov A."/>
            <person name="Lipzen A."/>
            <person name="Mereny Z."/>
            <person name="Hegedus B."/>
            <person name="Baldrian P."/>
            <person name="Stursova M."/>
            <person name="Weitz H."/>
            <person name="Taylor A."/>
            <person name="Grigoriev I.V."/>
            <person name="Nagy L.G."/>
            <person name="Martin F."/>
            <person name="Kauserud H."/>
        </authorList>
    </citation>
    <scope>NUCLEOTIDE SEQUENCE</scope>
    <source>
        <strain evidence="3">CBHHK188m</strain>
    </source>
</reference>
<dbReference type="Proteomes" id="UP001215280">
    <property type="component" value="Unassembled WGS sequence"/>
</dbReference>